<evidence type="ECO:0000256" key="7">
    <source>
        <dbReference type="ARBA" id="ARBA00023315"/>
    </source>
</evidence>
<comment type="catalytic activity">
    <reaction evidence="8 9">
        <text>N(2)-acetyl-L-ornithine + L-glutamate = N-acetyl-L-glutamate + L-ornithine</text>
        <dbReference type="Rhea" id="RHEA:15349"/>
        <dbReference type="ChEBI" id="CHEBI:29985"/>
        <dbReference type="ChEBI" id="CHEBI:44337"/>
        <dbReference type="ChEBI" id="CHEBI:46911"/>
        <dbReference type="ChEBI" id="CHEBI:57805"/>
        <dbReference type="EC" id="2.3.1.35"/>
    </reaction>
</comment>
<feature type="binding site" evidence="9">
    <location>
        <position position="155"/>
    </location>
    <ligand>
        <name>substrate</name>
    </ligand>
</feature>
<dbReference type="Gene3D" id="3.10.20.340">
    <property type="entry name" value="ArgJ beta chain, C-terminal domain"/>
    <property type="match status" value="1"/>
</dbReference>
<dbReference type="PANTHER" id="PTHR23100:SF0">
    <property type="entry name" value="ARGININE BIOSYNTHESIS BIFUNCTIONAL PROTEIN ARGJ, MITOCHONDRIAL"/>
    <property type="match status" value="1"/>
</dbReference>
<dbReference type="NCBIfam" id="NF003802">
    <property type="entry name" value="PRK05388.1"/>
    <property type="match status" value="1"/>
</dbReference>
<feature type="site" description="Involved in the stabilization of negative charge on the oxyanion by the formation of the oxyanion hole" evidence="9">
    <location>
        <position position="119"/>
    </location>
</feature>
<dbReference type="GO" id="GO:0005737">
    <property type="term" value="C:cytoplasm"/>
    <property type="evidence" value="ECO:0007669"/>
    <property type="project" value="UniProtKB-SubCell"/>
</dbReference>
<dbReference type="Proteomes" id="UP000220527">
    <property type="component" value="Unassembled WGS sequence"/>
</dbReference>
<dbReference type="GO" id="GO:0004042">
    <property type="term" value="F:L-glutamate N-acetyltransferase activity"/>
    <property type="evidence" value="ECO:0007669"/>
    <property type="project" value="UniProtKB-UniRule"/>
</dbReference>
<dbReference type="Pfam" id="PF01960">
    <property type="entry name" value="ArgJ"/>
    <property type="match status" value="1"/>
</dbReference>
<comment type="subcellular location">
    <subcellularLocation>
        <location evidence="9">Cytoplasm</location>
    </subcellularLocation>
</comment>
<sequence>MSITILNEGNPTTPSGWRAATWDCAIKYQQRDDLALLVSDQPCSAAAIFTTNRVKAAPVRYDQDLMARNGGILQALVVNAGNANACTGSAGAAAALAMAQTSAQALGLALDHVFVMSTGTIGVPMPIERIVAGIEAAAKRLDQAHGFAAAQAIMTTDTRPKHAAVRVALPSGSTVSLGGMAKGAGMIHPNMATLLAVITSDAALSPAVLDAALRQAAELSFNSISIDGDTSTNDTLLVMANGMAGNQPIEQLDSPDGAAFLAGLTTLCQRLAHAVVRDGEGATRFITINVRGAQSYADAKLAAMTIAKSPLVKTALYGADPNWGRVLCAIGYSGAEVDPERVILDFGGMRVLEGGLPLPFDEAAATALLDVPQVLIEADLGLGEAAATVWTCDLTEGYIQINTEYRT</sequence>
<feature type="active site" description="Nucleophile" evidence="9">
    <location>
        <position position="193"/>
    </location>
</feature>
<feature type="binding site" evidence="9">
    <location>
        <position position="280"/>
    </location>
    <ligand>
        <name>substrate</name>
    </ligand>
</feature>
<keyword evidence="9" id="KW-0963">Cytoplasm</keyword>
<keyword evidence="5 9" id="KW-0808">Transferase</keyword>
<evidence type="ECO:0000256" key="9">
    <source>
        <dbReference type="HAMAP-Rule" id="MF_01106"/>
    </source>
</evidence>
<dbReference type="InterPro" id="IPR042195">
    <property type="entry name" value="ArgJ_beta_C"/>
</dbReference>
<feature type="chain" id="PRO_5023274950" description="Arginine biosynthesis bifunctional protein ArgJ beta chain" evidence="9">
    <location>
        <begin position="193"/>
        <end position="407"/>
    </location>
</feature>
<evidence type="ECO:0000256" key="1">
    <source>
        <dbReference type="ARBA" id="ARBA00006774"/>
    </source>
</evidence>
<dbReference type="AlphaFoldDB" id="A0A2A6RJ50"/>
<comment type="subunit">
    <text evidence="2 9">Heterotetramer of two alpha and two beta chains.</text>
</comment>
<dbReference type="Gene3D" id="3.60.70.12">
    <property type="entry name" value="L-amino peptidase D-ALA esterase/amidase"/>
    <property type="match status" value="1"/>
</dbReference>
<keyword evidence="7 9" id="KW-0012">Acyltransferase</keyword>
<comment type="caution">
    <text evidence="10">The sequence shown here is derived from an EMBL/GenBank/DDBJ whole genome shotgun (WGS) entry which is preliminary data.</text>
</comment>
<feature type="chain" id="PRO_5023274949" description="Arginine biosynthesis bifunctional protein ArgJ alpha chain" evidence="9">
    <location>
        <begin position="1"/>
        <end position="192"/>
    </location>
</feature>
<dbReference type="RefSeq" id="WP_097644279.1">
    <property type="nucleotide sequence ID" value="NZ_NQWI01000048.1"/>
</dbReference>
<feature type="site" description="Involved in the stabilization of negative charge on the oxyanion by the formation of the oxyanion hole" evidence="9">
    <location>
        <position position="118"/>
    </location>
</feature>
<dbReference type="OrthoDB" id="9804242at2"/>
<dbReference type="GO" id="GO:0006526">
    <property type="term" value="P:L-arginine biosynthetic process"/>
    <property type="evidence" value="ECO:0007669"/>
    <property type="project" value="UniProtKB-UniRule"/>
</dbReference>
<dbReference type="HAMAP" id="MF_01106">
    <property type="entry name" value="ArgJ"/>
    <property type="match status" value="1"/>
</dbReference>
<evidence type="ECO:0000313" key="11">
    <source>
        <dbReference type="Proteomes" id="UP000220527"/>
    </source>
</evidence>
<keyword evidence="6 9" id="KW-0068">Autocatalytic cleavage</keyword>
<feature type="binding site" evidence="9">
    <location>
        <position position="402"/>
    </location>
    <ligand>
        <name>substrate</name>
    </ligand>
</feature>
<dbReference type="FunFam" id="3.10.20.340:FF:000001">
    <property type="entry name" value="Arginine biosynthesis bifunctional protein ArgJ, chloroplastic"/>
    <property type="match status" value="1"/>
</dbReference>
<accession>A0A2A6RJ50</accession>
<evidence type="ECO:0000256" key="3">
    <source>
        <dbReference type="ARBA" id="ARBA00022571"/>
    </source>
</evidence>
<dbReference type="FunFam" id="3.60.70.12:FF:000001">
    <property type="entry name" value="Arginine biosynthesis bifunctional protein ArgJ, chloroplastic"/>
    <property type="match status" value="1"/>
</dbReference>
<evidence type="ECO:0000256" key="5">
    <source>
        <dbReference type="ARBA" id="ARBA00022679"/>
    </source>
</evidence>
<dbReference type="InterPro" id="IPR002813">
    <property type="entry name" value="Arg_biosynth_ArgJ"/>
</dbReference>
<proteinExistence type="inferred from homology"/>
<feature type="binding site" evidence="9">
    <location>
        <position position="407"/>
    </location>
    <ligand>
        <name>substrate</name>
    </ligand>
</feature>
<keyword evidence="3 9" id="KW-0055">Arginine biosynthesis</keyword>
<comment type="catalytic activity">
    <reaction evidence="9">
        <text>L-glutamate + acetyl-CoA = N-acetyl-L-glutamate + CoA + H(+)</text>
        <dbReference type="Rhea" id="RHEA:24292"/>
        <dbReference type="ChEBI" id="CHEBI:15378"/>
        <dbReference type="ChEBI" id="CHEBI:29985"/>
        <dbReference type="ChEBI" id="CHEBI:44337"/>
        <dbReference type="ChEBI" id="CHEBI:57287"/>
        <dbReference type="ChEBI" id="CHEBI:57288"/>
        <dbReference type="EC" id="2.3.1.1"/>
    </reaction>
</comment>
<comment type="similarity">
    <text evidence="1 9">Belongs to the ArgJ family.</text>
</comment>
<dbReference type="EMBL" id="NQWI01000048">
    <property type="protein sequence ID" value="PDW02915.1"/>
    <property type="molecule type" value="Genomic_DNA"/>
</dbReference>
<keyword evidence="4 9" id="KW-0028">Amino-acid biosynthesis</keyword>
<comment type="pathway">
    <text evidence="9">Amino-acid biosynthesis; L-arginine biosynthesis; L-ornithine and N-acetyl-L-glutamate from L-glutamate and N(2)-acetyl-L-ornithine (cyclic): step 1/1.</text>
</comment>
<dbReference type="EC" id="2.3.1.1" evidence="9"/>
<evidence type="ECO:0000256" key="8">
    <source>
        <dbReference type="ARBA" id="ARBA00049439"/>
    </source>
</evidence>
<dbReference type="PANTHER" id="PTHR23100">
    <property type="entry name" value="ARGININE BIOSYNTHESIS BIFUNCTIONAL PROTEIN ARGJ"/>
    <property type="match status" value="1"/>
</dbReference>
<evidence type="ECO:0000313" key="10">
    <source>
        <dbReference type="EMBL" id="PDW02915.1"/>
    </source>
</evidence>
<comment type="pathway">
    <text evidence="9">Amino-acid biosynthesis; L-arginine biosynthesis; N(2)-acetyl-L-ornithine from L-glutamate: step 1/4.</text>
</comment>
<dbReference type="SUPFAM" id="SSF56266">
    <property type="entry name" value="DmpA/ArgJ-like"/>
    <property type="match status" value="1"/>
</dbReference>
<protein>
    <recommendedName>
        <fullName evidence="9">Arginine biosynthesis bifunctional protein ArgJ</fullName>
    </recommendedName>
    <domain>
        <recommendedName>
            <fullName evidence="9">Glutamate N-acetyltransferase</fullName>
            <ecNumber evidence="9">2.3.1.35</ecNumber>
        </recommendedName>
        <alternativeName>
            <fullName evidence="9">Ornithine acetyltransferase</fullName>
            <shortName evidence="9">OATase</shortName>
        </alternativeName>
        <alternativeName>
            <fullName evidence="9">Ornithine transacetylase</fullName>
        </alternativeName>
    </domain>
    <domain>
        <recommendedName>
            <fullName evidence="9">Amino-acid acetyltransferase</fullName>
            <ecNumber evidence="9">2.3.1.1</ecNumber>
        </recommendedName>
        <alternativeName>
            <fullName evidence="9">N-acetylglutamate synthase</fullName>
            <shortName evidence="9">AGSase</shortName>
        </alternativeName>
    </domain>
    <component>
        <recommendedName>
            <fullName evidence="9">Arginine biosynthesis bifunctional protein ArgJ alpha chain</fullName>
        </recommendedName>
    </component>
    <component>
        <recommendedName>
            <fullName evidence="9">Arginine biosynthesis bifunctional protein ArgJ beta chain</fullName>
        </recommendedName>
    </component>
</protein>
<feature type="binding site" evidence="9">
    <location>
        <position position="193"/>
    </location>
    <ligand>
        <name>substrate</name>
    </ligand>
</feature>
<gene>
    <name evidence="9" type="primary">argJ</name>
    <name evidence="10" type="ORF">CJ255_11535</name>
</gene>
<evidence type="ECO:0000256" key="4">
    <source>
        <dbReference type="ARBA" id="ARBA00022605"/>
    </source>
</evidence>
<feature type="binding site" evidence="9">
    <location>
        <position position="182"/>
    </location>
    <ligand>
        <name>substrate</name>
    </ligand>
</feature>
<dbReference type="UniPathway" id="UPA00068">
    <property type="reaction ID" value="UER00106"/>
</dbReference>
<comment type="function">
    <text evidence="9">Catalyzes two activities which are involved in the cyclic version of arginine biosynthesis: the synthesis of N-acetylglutamate from glutamate and acetyl-CoA as the acetyl donor, and of ornithine by transacetylation between N(2)-acetylornithine and glutamate.</text>
</comment>
<evidence type="ECO:0000256" key="2">
    <source>
        <dbReference type="ARBA" id="ARBA00011475"/>
    </source>
</evidence>
<organism evidence="10 11">
    <name type="scientific">Candidatus Viridilinea mediisalina</name>
    <dbReference type="NCBI Taxonomy" id="2024553"/>
    <lineage>
        <taxon>Bacteria</taxon>
        <taxon>Bacillati</taxon>
        <taxon>Chloroflexota</taxon>
        <taxon>Chloroflexia</taxon>
        <taxon>Chloroflexales</taxon>
        <taxon>Chloroflexineae</taxon>
        <taxon>Oscillochloridaceae</taxon>
        <taxon>Candidatus Viridilinea</taxon>
    </lineage>
</organism>
<feature type="site" description="Cleavage; by autolysis" evidence="9">
    <location>
        <begin position="192"/>
        <end position="193"/>
    </location>
</feature>
<dbReference type="EC" id="2.3.1.35" evidence="9"/>
<dbReference type="CDD" id="cd02152">
    <property type="entry name" value="OAT"/>
    <property type="match status" value="1"/>
</dbReference>
<dbReference type="NCBIfam" id="TIGR00120">
    <property type="entry name" value="ArgJ"/>
    <property type="match status" value="1"/>
</dbReference>
<name>A0A2A6RJ50_9CHLR</name>
<keyword evidence="9" id="KW-0511">Multifunctional enzyme</keyword>
<dbReference type="GO" id="GO:0004358">
    <property type="term" value="F:L-glutamate N-acetyltransferase activity, acting on acetyl-L-ornithine as donor"/>
    <property type="evidence" value="ECO:0007669"/>
    <property type="project" value="UniProtKB-UniRule"/>
</dbReference>
<reference evidence="11" key="1">
    <citation type="submission" date="2017-08" db="EMBL/GenBank/DDBJ databases">
        <authorList>
            <person name="Grouzdev D.S."/>
            <person name="Gaisin V.A."/>
            <person name="Rysina M.S."/>
            <person name="Gorlenko V.M."/>
        </authorList>
    </citation>
    <scope>NUCLEOTIDE SEQUENCE [LARGE SCALE GENOMIC DNA]</scope>
    <source>
        <strain evidence="11">Kir15-3F</strain>
    </source>
</reference>
<keyword evidence="11" id="KW-1185">Reference proteome</keyword>
<evidence type="ECO:0000256" key="6">
    <source>
        <dbReference type="ARBA" id="ARBA00022813"/>
    </source>
</evidence>
<dbReference type="GO" id="GO:0006592">
    <property type="term" value="P:ornithine biosynthetic process"/>
    <property type="evidence" value="ECO:0007669"/>
    <property type="project" value="TreeGrafter"/>
</dbReference>
<dbReference type="InterPro" id="IPR016117">
    <property type="entry name" value="ArgJ-like_dom_sf"/>
</dbReference>